<dbReference type="InterPro" id="IPR043472">
    <property type="entry name" value="Macro_dom-like"/>
</dbReference>
<dbReference type="Gene3D" id="3.40.220.10">
    <property type="entry name" value="Leucine Aminopeptidase, subunit E, domain 1"/>
    <property type="match status" value="1"/>
</dbReference>
<name>A0A939LZZ0_9MICO</name>
<dbReference type="EMBL" id="JAGDYL010000025">
    <property type="protein sequence ID" value="MBO1806193.1"/>
    <property type="molecule type" value="Genomic_DNA"/>
</dbReference>
<dbReference type="PANTHER" id="PTHR11106">
    <property type="entry name" value="GANGLIOSIDE INDUCED DIFFERENTIATION ASSOCIATED PROTEIN 2-RELATED"/>
    <property type="match status" value="1"/>
</dbReference>
<evidence type="ECO:0000313" key="2">
    <source>
        <dbReference type="EMBL" id="MBO1806193.1"/>
    </source>
</evidence>
<dbReference type="Proteomes" id="UP000664398">
    <property type="component" value="Unassembled WGS sequence"/>
</dbReference>
<evidence type="ECO:0000313" key="3">
    <source>
        <dbReference type="Proteomes" id="UP000664398"/>
    </source>
</evidence>
<dbReference type="SMART" id="SM00506">
    <property type="entry name" value="A1pp"/>
    <property type="match status" value="1"/>
</dbReference>
<gene>
    <name evidence="2" type="ORF">J4H91_12840</name>
</gene>
<comment type="caution">
    <text evidence="2">The sequence shown here is derived from an EMBL/GenBank/DDBJ whole genome shotgun (WGS) entry which is preliminary data.</text>
</comment>
<dbReference type="PROSITE" id="PS51154">
    <property type="entry name" value="MACRO"/>
    <property type="match status" value="1"/>
</dbReference>
<dbReference type="SUPFAM" id="SSF52949">
    <property type="entry name" value="Macro domain-like"/>
    <property type="match status" value="1"/>
</dbReference>
<evidence type="ECO:0000259" key="1">
    <source>
        <dbReference type="PROSITE" id="PS51154"/>
    </source>
</evidence>
<accession>A0A939LZZ0</accession>
<dbReference type="InterPro" id="IPR002589">
    <property type="entry name" value="Macro_dom"/>
</dbReference>
<dbReference type="AlphaFoldDB" id="A0A939LZZ0"/>
<sequence length="287" mass="30770">MTSLTVVQGDITEQRVDAIVNAASRAMRGGGGVDGAIHRAAGRSLMRECIERFPHGLATGDAGWTPGCELPARWVVHTVGPNFRAGERDVSLLASCYRRSLEVAEQLGARSIAFPVISAGIYGWPLGEAVETAVRTVIAAQASGLTTAEEVRFVAFDASMLTRLQAMLWLHRRPRAGEGSVGALFDRAPDALSLRQGDLGPYRGDVYLEAVLRGRLAAVPAPAEHERLRRLLHDAVEDVTGVSLERLGETGTAHVPELDPGHGISAGTVNLRWWRELRVPHLLAAAG</sequence>
<keyword evidence="3" id="KW-1185">Reference proteome</keyword>
<dbReference type="NCBIfam" id="NF001664">
    <property type="entry name" value="PRK00431.1-6"/>
    <property type="match status" value="1"/>
</dbReference>
<proteinExistence type="predicted"/>
<protein>
    <submittedName>
        <fullName evidence="2">O-acetyl-ADP-ribose deacetylase</fullName>
    </submittedName>
</protein>
<feature type="domain" description="Macro" evidence="1">
    <location>
        <begin position="1"/>
        <end position="172"/>
    </location>
</feature>
<reference evidence="2" key="1">
    <citation type="submission" date="2021-03" db="EMBL/GenBank/DDBJ databases">
        <title>Leucobacter chromiisoli sp. nov., isolated from chromium-containing soil of chemical plant.</title>
        <authorList>
            <person name="Xu Z."/>
        </authorList>
    </citation>
    <scope>NUCLEOTIDE SEQUENCE</scope>
    <source>
        <strain evidence="2">A2</strain>
    </source>
</reference>
<dbReference type="PANTHER" id="PTHR11106:SF27">
    <property type="entry name" value="MACRO DOMAIN-CONTAINING PROTEIN"/>
    <property type="match status" value="1"/>
</dbReference>
<dbReference type="RefSeq" id="WP_208046653.1">
    <property type="nucleotide sequence ID" value="NZ_JAGDYL010000025.1"/>
</dbReference>
<dbReference type="Pfam" id="PF01661">
    <property type="entry name" value="Macro"/>
    <property type="match status" value="1"/>
</dbReference>
<organism evidence="2 3">
    <name type="scientific">Leucobacter ruminantium</name>
    <dbReference type="NCBI Taxonomy" id="1289170"/>
    <lineage>
        <taxon>Bacteria</taxon>
        <taxon>Bacillati</taxon>
        <taxon>Actinomycetota</taxon>
        <taxon>Actinomycetes</taxon>
        <taxon>Micrococcales</taxon>
        <taxon>Microbacteriaceae</taxon>
        <taxon>Leucobacter</taxon>
    </lineage>
</organism>